<organism evidence="2 3">
    <name type="scientific">Vanilla planifolia</name>
    <name type="common">Vanilla</name>
    <dbReference type="NCBI Taxonomy" id="51239"/>
    <lineage>
        <taxon>Eukaryota</taxon>
        <taxon>Viridiplantae</taxon>
        <taxon>Streptophyta</taxon>
        <taxon>Embryophyta</taxon>
        <taxon>Tracheophyta</taxon>
        <taxon>Spermatophyta</taxon>
        <taxon>Magnoliopsida</taxon>
        <taxon>Liliopsida</taxon>
        <taxon>Asparagales</taxon>
        <taxon>Orchidaceae</taxon>
        <taxon>Vanilloideae</taxon>
        <taxon>Vanilleae</taxon>
        <taxon>Vanilla</taxon>
    </lineage>
</organism>
<accession>A0A835PTL5</accession>
<proteinExistence type="predicted"/>
<dbReference type="InterPro" id="IPR002423">
    <property type="entry name" value="Cpn60/GroEL/TCP-1"/>
</dbReference>
<feature type="region of interest" description="Disordered" evidence="1">
    <location>
        <begin position="69"/>
        <end position="88"/>
    </location>
</feature>
<dbReference type="InterPro" id="IPR027409">
    <property type="entry name" value="GroEL-like_apical_dom_sf"/>
</dbReference>
<dbReference type="FunFam" id="3.50.7.10:FF:000007">
    <property type="entry name" value="1-phosphatidylinositol 3-phosphate 5-kinase isoform X1"/>
    <property type="match status" value="1"/>
</dbReference>
<dbReference type="GO" id="GO:0005524">
    <property type="term" value="F:ATP binding"/>
    <property type="evidence" value="ECO:0007669"/>
    <property type="project" value="InterPro"/>
</dbReference>
<dbReference type="Gene3D" id="3.50.7.10">
    <property type="entry name" value="GroEL"/>
    <property type="match status" value="1"/>
</dbReference>
<protein>
    <recommendedName>
        <fullName evidence="4">1-phosphatidylinositol-3-phosphate 5-kinase</fullName>
    </recommendedName>
</protein>
<sequence>MSNFISEQAMCRECRLLSYNISGSCSSALCRKCQARQGGALGQHENCRSCKCSACSKVLEFLRNGDRVQLNDPPLNSPASPRKDFSRNRHSQLAELQQFSENHQLCSICRSDEEADGDDSQRHFISPTSEFAQDCSDLDSVNISYSQELYSYNSVNSSPWDSPSVLPDISNSSPESSKVAYSNQENQIYLRDLGADAVDSFYLCGSLSPYLSHVDKKAQQPLDFERNGLIWYPPPPEEENYNELFGYDVDEYDDIEDSGTNFSSSSFSYDSFPFREKPSGSLKEPLRTTVCRHFTALVLQLLKDEKIHTNRESWLEVVSSLAWQAASFVKPDIRKGGSMDPSHYVKVKCITSGNLSDSSLIKGIVFTKNVKHKRMISQHKSPRLLVLGGSLEYQRVSSKLASINTVMEEERNNLKIAVSKIEAYRPKVLLVEKSVSPYAQEYLLDKGISLVLNVKRSILERICRCTGAQLIPSIDHIASAQLGQCEVFRVEKVLAASALVTHTSKRSVKTLMYFEGCPRRLGCTVILRGAILEELKKVKRVVSLAIFAAYHLLLQTSFLVDEGATLPKPTMNTKSSFLEKSQNIPSRCQFKETCSPKHFPRTGRFCVKGHDNSEREHTNLVLNAADDPTKRHDALEVSEEYFSTNDNQSILVSLSSTCIPKGAVCERSQLLRIKFYGRFDRPLGSYLLDELFDQTSRCRSCNEPAEVHSRCYTHQQGSLTITVRRLTSMKLPGEKDGKIWMWHRCLKCQPRDGIPPVTHRVVLSNAAWGFLLENFGT</sequence>
<evidence type="ECO:0000313" key="2">
    <source>
        <dbReference type="EMBL" id="KAG0460040.1"/>
    </source>
</evidence>
<dbReference type="GO" id="GO:0010008">
    <property type="term" value="C:endosome membrane"/>
    <property type="evidence" value="ECO:0007669"/>
    <property type="project" value="TreeGrafter"/>
</dbReference>
<name>A0A835PTL5_VANPL</name>
<evidence type="ECO:0000256" key="1">
    <source>
        <dbReference type="SAM" id="MobiDB-lite"/>
    </source>
</evidence>
<dbReference type="OrthoDB" id="158357at2759"/>
<dbReference type="PANTHER" id="PTHR45748:SF14">
    <property type="entry name" value="1-PHOSPHATIDYLINOSITOL-3-PHOSPHATE 5-KINASE FAB1C-RELATED"/>
    <property type="match status" value="1"/>
</dbReference>
<dbReference type="SUPFAM" id="SSF54849">
    <property type="entry name" value="GroEL-intermediate domain like"/>
    <property type="match status" value="1"/>
</dbReference>
<feature type="region of interest" description="Disordered" evidence="1">
    <location>
        <begin position="155"/>
        <end position="177"/>
    </location>
</feature>
<dbReference type="Proteomes" id="UP000639772">
    <property type="component" value="Chromosome 12"/>
</dbReference>
<dbReference type="EMBL" id="JADCNM010000012">
    <property type="protein sequence ID" value="KAG0460040.1"/>
    <property type="molecule type" value="Genomic_DNA"/>
</dbReference>
<dbReference type="SUPFAM" id="SSF52029">
    <property type="entry name" value="GroEL apical domain-like"/>
    <property type="match status" value="1"/>
</dbReference>
<reference evidence="2 3" key="1">
    <citation type="journal article" date="2020" name="Nat. Food">
        <title>A phased Vanilla planifolia genome enables genetic improvement of flavour and production.</title>
        <authorList>
            <person name="Hasing T."/>
            <person name="Tang H."/>
            <person name="Brym M."/>
            <person name="Khazi F."/>
            <person name="Huang T."/>
            <person name="Chambers A.H."/>
        </authorList>
    </citation>
    <scope>NUCLEOTIDE SEQUENCE [LARGE SCALE GENOMIC DNA]</scope>
    <source>
        <tissue evidence="2">Leaf</tissue>
    </source>
</reference>
<dbReference type="GO" id="GO:0046854">
    <property type="term" value="P:phosphatidylinositol phosphate biosynthetic process"/>
    <property type="evidence" value="ECO:0007669"/>
    <property type="project" value="TreeGrafter"/>
</dbReference>
<dbReference type="InterPro" id="IPR027410">
    <property type="entry name" value="TCP-1-like_intermed_sf"/>
</dbReference>
<dbReference type="Pfam" id="PF00118">
    <property type="entry name" value="Cpn60_TCP1"/>
    <property type="match status" value="1"/>
</dbReference>
<evidence type="ECO:0000313" key="3">
    <source>
        <dbReference type="Proteomes" id="UP000639772"/>
    </source>
</evidence>
<gene>
    <name evidence="2" type="ORF">HPP92_023168</name>
</gene>
<comment type="caution">
    <text evidence="2">The sequence shown here is derived from an EMBL/GenBank/DDBJ whole genome shotgun (WGS) entry which is preliminary data.</text>
</comment>
<dbReference type="CDD" id="cd03334">
    <property type="entry name" value="Fab1_TCP"/>
    <property type="match status" value="1"/>
</dbReference>
<dbReference type="AlphaFoldDB" id="A0A835PTL5"/>
<dbReference type="GO" id="GO:0000285">
    <property type="term" value="F:1-phosphatidylinositol-3-phosphate 5-kinase activity"/>
    <property type="evidence" value="ECO:0007669"/>
    <property type="project" value="TreeGrafter"/>
</dbReference>
<dbReference type="PANTHER" id="PTHR45748">
    <property type="entry name" value="1-PHOSPHATIDYLINOSITOL 3-PHOSPHATE 5-KINASE-RELATED"/>
    <property type="match status" value="1"/>
</dbReference>
<evidence type="ECO:0008006" key="4">
    <source>
        <dbReference type="Google" id="ProtNLM"/>
    </source>
</evidence>